<comment type="caution">
    <text evidence="3">The sequence shown here is derived from an EMBL/GenBank/DDBJ whole genome shotgun (WGS) entry which is preliminary data.</text>
</comment>
<accession>A0ABU6VJX7</accession>
<dbReference type="Proteomes" id="UP001341840">
    <property type="component" value="Unassembled WGS sequence"/>
</dbReference>
<dbReference type="PANTHER" id="PTHR32285">
    <property type="entry name" value="PROTEIN TRICHOME BIREFRINGENCE-LIKE 9-RELATED"/>
    <property type="match status" value="1"/>
</dbReference>
<comment type="similarity">
    <text evidence="1">Belongs to the PC-esterase family. TBL subfamily.</text>
</comment>
<keyword evidence="4" id="KW-1185">Reference proteome</keyword>
<proteinExistence type="inferred from homology"/>
<reference evidence="3 4" key="1">
    <citation type="journal article" date="2023" name="Plants (Basel)">
        <title>Bridging the Gap: Combining Genomics and Transcriptomics Approaches to Understand Stylosanthes scabra, an Orphan Legume from the Brazilian Caatinga.</title>
        <authorList>
            <person name="Ferreira-Neto J.R.C."/>
            <person name="da Silva M.D."/>
            <person name="Binneck E."/>
            <person name="de Melo N.F."/>
            <person name="da Silva R.H."/>
            <person name="de Melo A.L.T.M."/>
            <person name="Pandolfi V."/>
            <person name="Bustamante F.O."/>
            <person name="Brasileiro-Vidal A.C."/>
            <person name="Benko-Iseppon A.M."/>
        </authorList>
    </citation>
    <scope>NUCLEOTIDE SEQUENCE [LARGE SCALE GENOMIC DNA]</scope>
    <source>
        <tissue evidence="3">Leaves</tissue>
    </source>
</reference>
<evidence type="ECO:0000313" key="4">
    <source>
        <dbReference type="Proteomes" id="UP001341840"/>
    </source>
</evidence>
<evidence type="ECO:0000256" key="1">
    <source>
        <dbReference type="ARBA" id="ARBA00007727"/>
    </source>
</evidence>
<name>A0ABU6VJX7_9FABA</name>
<organism evidence="3 4">
    <name type="scientific">Stylosanthes scabra</name>
    <dbReference type="NCBI Taxonomy" id="79078"/>
    <lineage>
        <taxon>Eukaryota</taxon>
        <taxon>Viridiplantae</taxon>
        <taxon>Streptophyta</taxon>
        <taxon>Embryophyta</taxon>
        <taxon>Tracheophyta</taxon>
        <taxon>Spermatophyta</taxon>
        <taxon>Magnoliopsida</taxon>
        <taxon>eudicotyledons</taxon>
        <taxon>Gunneridae</taxon>
        <taxon>Pentapetalae</taxon>
        <taxon>rosids</taxon>
        <taxon>fabids</taxon>
        <taxon>Fabales</taxon>
        <taxon>Fabaceae</taxon>
        <taxon>Papilionoideae</taxon>
        <taxon>50 kb inversion clade</taxon>
        <taxon>dalbergioids sensu lato</taxon>
        <taxon>Dalbergieae</taxon>
        <taxon>Pterocarpus clade</taxon>
        <taxon>Stylosanthes</taxon>
    </lineage>
</organism>
<evidence type="ECO:0000259" key="2">
    <source>
        <dbReference type="Pfam" id="PF13839"/>
    </source>
</evidence>
<feature type="domain" description="Trichome birefringence-like C-terminal" evidence="2">
    <location>
        <begin position="43"/>
        <end position="325"/>
    </location>
</feature>
<dbReference type="Pfam" id="PF13839">
    <property type="entry name" value="PC-Esterase"/>
    <property type="match status" value="1"/>
</dbReference>
<protein>
    <submittedName>
        <fullName evidence="3">Protein trichome birefringence-like 14</fullName>
    </submittedName>
</protein>
<gene>
    <name evidence="3" type="primary">TBL14_3</name>
    <name evidence="3" type="ORF">PIB30_058931</name>
</gene>
<dbReference type="PANTHER" id="PTHR32285:SF235">
    <property type="entry name" value="PROTEIN TRICHOME BIREFRINGENCE-LIKE 16"/>
    <property type="match status" value="1"/>
</dbReference>
<dbReference type="EMBL" id="JASCZI010151536">
    <property type="protein sequence ID" value="MED6173399.1"/>
    <property type="molecule type" value="Genomic_DNA"/>
</dbReference>
<dbReference type="InterPro" id="IPR029962">
    <property type="entry name" value="TBL"/>
</dbReference>
<evidence type="ECO:0000313" key="3">
    <source>
        <dbReference type="EMBL" id="MED6173399.1"/>
    </source>
</evidence>
<sequence length="327" mass="37250">MGEYSDSHHFEISSRVVSYAFRSTTRQDFSFEGYRWQPQNCDMPEFDPSAFFTKMRDKTIAFIGDSLGLQQFNSLMCMVTSGGGGENLEIQHVGCEYGLVFPLGALRPYGFAYRFPKTNTTILNYWSVNLCDLVPINNGSDDVAMHLDRPPAFIRRFLHTFDVLVLNTGHHWSQLKFKENNWVMYVDGKPNEDKRIAEIANAKNFTIYSLVRWLDLQLVSHPGLKVFFRTLSPPHYLNGDWKSGHGCEKTVPLSNGSEVTQEGSMDQIVEGAVRGTKIKILDITALSQLRDEAHVSPSRFDRNRSDCLHWCLPGVPDTWNEILLAQI</sequence>
<dbReference type="InterPro" id="IPR026057">
    <property type="entry name" value="TBL_C"/>
</dbReference>